<comment type="caution">
    <text evidence="4">The sequence shown here is derived from an EMBL/GenBank/DDBJ whole genome shotgun (WGS) entry which is preliminary data.</text>
</comment>
<dbReference type="SUPFAM" id="SSF53649">
    <property type="entry name" value="Alkaline phosphatase-like"/>
    <property type="match status" value="1"/>
</dbReference>
<evidence type="ECO:0000313" key="4">
    <source>
        <dbReference type="EMBL" id="KKK65186.1"/>
    </source>
</evidence>
<dbReference type="PROSITE" id="PS51257">
    <property type="entry name" value="PROKAR_LIPOPROTEIN"/>
    <property type="match status" value="1"/>
</dbReference>
<dbReference type="PANTHER" id="PTHR45953">
    <property type="entry name" value="IDURONATE 2-SULFATASE"/>
    <property type="match status" value="1"/>
</dbReference>
<dbReference type="Gene3D" id="3.40.720.10">
    <property type="entry name" value="Alkaline Phosphatase, subunit A"/>
    <property type="match status" value="1"/>
</dbReference>
<evidence type="ECO:0000259" key="3">
    <source>
        <dbReference type="Pfam" id="PF00884"/>
    </source>
</evidence>
<dbReference type="AlphaFoldDB" id="A0A0F8ZZ21"/>
<organism evidence="4">
    <name type="scientific">marine sediment metagenome</name>
    <dbReference type="NCBI Taxonomy" id="412755"/>
    <lineage>
        <taxon>unclassified sequences</taxon>
        <taxon>metagenomes</taxon>
        <taxon>ecological metagenomes</taxon>
    </lineage>
</organism>
<protein>
    <recommendedName>
        <fullName evidence="3">Sulfatase N-terminal domain-containing protein</fullName>
    </recommendedName>
</protein>
<dbReference type="Pfam" id="PF00884">
    <property type="entry name" value="Sulfatase"/>
    <property type="match status" value="1"/>
</dbReference>
<evidence type="ECO:0000256" key="1">
    <source>
        <dbReference type="ARBA" id="ARBA00022723"/>
    </source>
</evidence>
<sequence length="294" mass="34049">MSNSRLTLLYPTGYQHRSFYWILVCAVMLMSSCQERNSSPNVLFISVDDWNDWVGCMGDSVAQTPNLDRLAGMGMLFTNAHCSAPICNPSRASLMTGLMPSTTGVYNNAQPIFSKFPNLVSIPRHFRNNEYIVEGGGKTYHEQIGFNNPEDWDYYFLWDEANRENGWWGQYGLPPAPQPEIRPEHSIADLTVLNFDWSELDVPDHWMPDYKVASWARYFLSRQHDRPFFLATGIFKPHIPWYVPKEYFDLYDIEDINLPPYNPDDLEDVPEAGRVIALDHRSKHEKVVEMGLWK</sequence>
<name>A0A0F8ZZ21_9ZZZZ</name>
<evidence type="ECO:0000256" key="2">
    <source>
        <dbReference type="ARBA" id="ARBA00022801"/>
    </source>
</evidence>
<reference evidence="4" key="1">
    <citation type="journal article" date="2015" name="Nature">
        <title>Complex archaea that bridge the gap between prokaryotes and eukaryotes.</title>
        <authorList>
            <person name="Spang A."/>
            <person name="Saw J.H."/>
            <person name="Jorgensen S.L."/>
            <person name="Zaremba-Niedzwiedzka K."/>
            <person name="Martijn J."/>
            <person name="Lind A.E."/>
            <person name="van Eijk R."/>
            <person name="Schleper C."/>
            <person name="Guy L."/>
            <person name="Ettema T.J."/>
        </authorList>
    </citation>
    <scope>NUCLEOTIDE SEQUENCE</scope>
</reference>
<feature type="non-terminal residue" evidence="4">
    <location>
        <position position="294"/>
    </location>
</feature>
<keyword evidence="1" id="KW-0479">Metal-binding</keyword>
<keyword evidence="2" id="KW-0378">Hydrolase</keyword>
<dbReference type="GO" id="GO:0005737">
    <property type="term" value="C:cytoplasm"/>
    <property type="evidence" value="ECO:0007669"/>
    <property type="project" value="TreeGrafter"/>
</dbReference>
<accession>A0A0F8ZZ21</accession>
<dbReference type="GO" id="GO:0008484">
    <property type="term" value="F:sulfuric ester hydrolase activity"/>
    <property type="evidence" value="ECO:0007669"/>
    <property type="project" value="TreeGrafter"/>
</dbReference>
<dbReference type="InterPro" id="IPR017850">
    <property type="entry name" value="Alkaline_phosphatase_core_sf"/>
</dbReference>
<dbReference type="EMBL" id="LAZR01060678">
    <property type="protein sequence ID" value="KKK65186.1"/>
    <property type="molecule type" value="Genomic_DNA"/>
</dbReference>
<dbReference type="GO" id="GO:0046872">
    <property type="term" value="F:metal ion binding"/>
    <property type="evidence" value="ECO:0007669"/>
    <property type="project" value="UniProtKB-KW"/>
</dbReference>
<dbReference type="PANTHER" id="PTHR45953:SF1">
    <property type="entry name" value="IDURONATE 2-SULFATASE"/>
    <property type="match status" value="1"/>
</dbReference>
<gene>
    <name evidence="4" type="ORF">LCGC14_2976680</name>
</gene>
<feature type="domain" description="Sulfatase N-terminal" evidence="3">
    <location>
        <begin position="40"/>
        <end position="250"/>
    </location>
</feature>
<dbReference type="InterPro" id="IPR000917">
    <property type="entry name" value="Sulfatase_N"/>
</dbReference>
<proteinExistence type="predicted"/>